<evidence type="ECO:0000256" key="4">
    <source>
        <dbReference type="ARBA" id="ARBA00022692"/>
    </source>
</evidence>
<dbReference type="VEuPathDB" id="FungiDB:G647_04530"/>
<dbReference type="SUPFAM" id="SSF103473">
    <property type="entry name" value="MFS general substrate transporter"/>
    <property type="match status" value="1"/>
</dbReference>
<dbReference type="NCBIfam" id="TIGR00879">
    <property type="entry name" value="SP"/>
    <property type="match status" value="1"/>
</dbReference>
<reference evidence="12" key="1">
    <citation type="submission" date="2015-07" db="EMBL/GenBank/DDBJ databases">
        <authorList>
            <person name="Teixeira M.M."/>
            <person name="Souza R.C."/>
            <person name="Almeida L.G."/>
            <person name="Vicente V.A."/>
            <person name="de Hoog S."/>
            <person name="Bocca A.L."/>
            <person name="de Almeida S.R."/>
            <person name="Vasconcelos A.T."/>
            <person name="Felipe M.S."/>
        </authorList>
    </citation>
    <scope>NUCLEOTIDE SEQUENCE [LARGE SCALE GENOMIC DNA]</scope>
    <source>
        <strain evidence="12">KSF</strain>
    </source>
</reference>
<evidence type="ECO:0000313" key="12">
    <source>
        <dbReference type="Proteomes" id="UP000094526"/>
    </source>
</evidence>
<dbReference type="Pfam" id="PF00083">
    <property type="entry name" value="Sugar_tr"/>
    <property type="match status" value="1"/>
</dbReference>
<evidence type="ECO:0000313" key="11">
    <source>
        <dbReference type="EMBL" id="OCT47820.1"/>
    </source>
</evidence>
<dbReference type="Proteomes" id="UP000094526">
    <property type="component" value="Unassembled WGS sequence"/>
</dbReference>
<dbReference type="InterPro" id="IPR005828">
    <property type="entry name" value="MFS_sugar_transport-like"/>
</dbReference>
<name>A0A1C1CH32_9EURO</name>
<dbReference type="PRINTS" id="PR00171">
    <property type="entry name" value="SUGRTRNSPORT"/>
</dbReference>
<feature type="transmembrane region" description="Helical" evidence="9">
    <location>
        <begin position="223"/>
        <end position="245"/>
    </location>
</feature>
<feature type="transmembrane region" description="Helical" evidence="9">
    <location>
        <begin position="287"/>
        <end position="309"/>
    </location>
</feature>
<evidence type="ECO:0000259" key="10">
    <source>
        <dbReference type="PROSITE" id="PS50850"/>
    </source>
</evidence>
<keyword evidence="12" id="KW-1185">Reference proteome</keyword>
<feature type="transmembrane region" description="Helical" evidence="9">
    <location>
        <begin position="415"/>
        <end position="435"/>
    </location>
</feature>
<feature type="domain" description="Major facilitator superfamily (MFS) profile" evidence="10">
    <location>
        <begin position="128"/>
        <end position="567"/>
    </location>
</feature>
<keyword evidence="4 9" id="KW-0812">Transmembrane</keyword>
<feature type="transmembrane region" description="Helical" evidence="9">
    <location>
        <begin position="480"/>
        <end position="501"/>
    </location>
</feature>
<accession>A0A1C1CH32</accession>
<feature type="transmembrane region" description="Helical" evidence="9">
    <location>
        <begin position="447"/>
        <end position="468"/>
    </location>
</feature>
<feature type="transmembrane region" description="Helical" evidence="9">
    <location>
        <begin position="383"/>
        <end position="403"/>
    </location>
</feature>
<organism evidence="11 12">
    <name type="scientific">Cladophialophora carrionii</name>
    <dbReference type="NCBI Taxonomy" id="86049"/>
    <lineage>
        <taxon>Eukaryota</taxon>
        <taxon>Fungi</taxon>
        <taxon>Dikarya</taxon>
        <taxon>Ascomycota</taxon>
        <taxon>Pezizomycotina</taxon>
        <taxon>Eurotiomycetes</taxon>
        <taxon>Chaetothyriomycetidae</taxon>
        <taxon>Chaetothyriales</taxon>
        <taxon>Herpotrichiellaceae</taxon>
        <taxon>Cladophialophora</taxon>
    </lineage>
</organism>
<keyword evidence="5 9" id="KW-1133">Transmembrane helix</keyword>
<comment type="similarity">
    <text evidence="2 7">Belongs to the major facilitator superfamily. Sugar transporter (TC 2.A.1.1) family.</text>
</comment>
<protein>
    <submittedName>
        <fullName evidence="11">MFS transporter</fullName>
    </submittedName>
</protein>
<evidence type="ECO:0000256" key="8">
    <source>
        <dbReference type="SAM" id="MobiDB-lite"/>
    </source>
</evidence>
<feature type="transmembrane region" description="Helical" evidence="9">
    <location>
        <begin position="257"/>
        <end position="275"/>
    </location>
</feature>
<dbReference type="PANTHER" id="PTHR48022">
    <property type="entry name" value="PLASTIDIC GLUCOSE TRANSPORTER 4"/>
    <property type="match status" value="1"/>
</dbReference>
<dbReference type="PROSITE" id="PS50850">
    <property type="entry name" value="MFS"/>
    <property type="match status" value="1"/>
</dbReference>
<feature type="transmembrane region" description="Helical" evidence="9">
    <location>
        <begin position="166"/>
        <end position="191"/>
    </location>
</feature>
<evidence type="ECO:0000256" key="3">
    <source>
        <dbReference type="ARBA" id="ARBA00022448"/>
    </source>
</evidence>
<dbReference type="OrthoDB" id="6133115at2759"/>
<dbReference type="InterPro" id="IPR020846">
    <property type="entry name" value="MFS_dom"/>
</dbReference>
<dbReference type="InterPro" id="IPR050360">
    <property type="entry name" value="MFS_Sugar_Transporters"/>
</dbReference>
<evidence type="ECO:0000256" key="7">
    <source>
        <dbReference type="RuleBase" id="RU003346"/>
    </source>
</evidence>
<feature type="transmembrane region" description="Helical" evidence="9">
    <location>
        <begin position="544"/>
        <end position="563"/>
    </location>
</feature>
<feature type="transmembrane region" description="Helical" evidence="9">
    <location>
        <begin position="198"/>
        <end position="217"/>
    </location>
</feature>
<gene>
    <name evidence="11" type="ORF">CLCR_03325</name>
</gene>
<dbReference type="GO" id="GO:0016020">
    <property type="term" value="C:membrane"/>
    <property type="evidence" value="ECO:0007669"/>
    <property type="project" value="UniProtKB-SubCell"/>
</dbReference>
<proteinExistence type="inferred from homology"/>
<dbReference type="InterPro" id="IPR036259">
    <property type="entry name" value="MFS_trans_sf"/>
</dbReference>
<sequence>MSAERGQYASLRALDRDVEASEQSKLAPCFSIEGLPTIESTSPGFESRPRRSKIRVGLPKPVCRLSSLWGAQAHAGDTKAMSRPDNRAPAIHQFSHPEAASRSDLAIIEPSTMQFLQSLKGRTLYRIMSLCCALSFCMYGYDAGVLGGVQTTEPFLDALGHPTGTYVIPMIASSYTLAAAVCSLAVTFLGMPLGRRGCILMGDALVIVGASIQASSWSVAQIIVGRVLCGFGIGFISCSVPTYMAEMSITSKERGPEVAIQCVWLISGVALAYWVDFGFTRMTNQVSWRFPIAFQAFFATVSIIGMFFLPDTPRWYYAKGRIEEGDSVVMRLHDRPFEDPAVQAMRDEILASIKLEDEDEHKFNPLDLLWDRSDLKAGRRIRISFMILSLQQMMGINLSVYYSTVIFAQVGLSPFLSQLLAAVMNTGFALGTYPLPWTIERVGRRGVMIWSAVILTICMLIFVIMIGLPNPTITRQWVAVAFVIIYNFVFGYGWIGVPWLYGPEIAPLKLRHLGGAAGAFGEWLFSFITVFAGGIALQNVGWKIWIWMLLSCAVAVPFVYFLCPETTGKTLEEIDFLFASPEIRDSALAARVVHDRHAETMLKKDNIIEYEEKEDV</sequence>
<evidence type="ECO:0000256" key="5">
    <source>
        <dbReference type="ARBA" id="ARBA00022989"/>
    </source>
</evidence>
<comment type="caution">
    <text evidence="11">The sequence shown here is derived from an EMBL/GenBank/DDBJ whole genome shotgun (WGS) entry which is preliminary data.</text>
</comment>
<evidence type="ECO:0000256" key="9">
    <source>
        <dbReference type="SAM" id="Phobius"/>
    </source>
</evidence>
<keyword evidence="3 7" id="KW-0813">Transport</keyword>
<dbReference type="InterPro" id="IPR003663">
    <property type="entry name" value="Sugar/inositol_transpt"/>
</dbReference>
<feature type="region of interest" description="Disordered" evidence="8">
    <location>
        <begin position="1"/>
        <end position="20"/>
    </location>
</feature>
<feature type="transmembrane region" description="Helical" evidence="9">
    <location>
        <begin position="123"/>
        <end position="141"/>
    </location>
</feature>
<evidence type="ECO:0000256" key="6">
    <source>
        <dbReference type="ARBA" id="ARBA00023136"/>
    </source>
</evidence>
<dbReference type="Gene3D" id="1.20.1250.20">
    <property type="entry name" value="MFS general substrate transporter like domains"/>
    <property type="match status" value="1"/>
</dbReference>
<dbReference type="GO" id="GO:0005351">
    <property type="term" value="F:carbohydrate:proton symporter activity"/>
    <property type="evidence" value="ECO:0007669"/>
    <property type="project" value="TreeGrafter"/>
</dbReference>
<evidence type="ECO:0000256" key="1">
    <source>
        <dbReference type="ARBA" id="ARBA00004141"/>
    </source>
</evidence>
<dbReference type="AlphaFoldDB" id="A0A1C1CH32"/>
<comment type="subcellular location">
    <subcellularLocation>
        <location evidence="1">Membrane</location>
        <topology evidence="1">Multi-pass membrane protein</topology>
    </subcellularLocation>
</comment>
<dbReference type="VEuPathDB" id="FungiDB:CLCR_03325"/>
<feature type="transmembrane region" description="Helical" evidence="9">
    <location>
        <begin position="513"/>
        <end position="538"/>
    </location>
</feature>
<dbReference type="eggNOG" id="KOG0254">
    <property type="taxonomic scope" value="Eukaryota"/>
</dbReference>
<dbReference type="PANTHER" id="PTHR48022:SF2">
    <property type="entry name" value="PLASTIDIC GLUCOSE TRANSPORTER 4"/>
    <property type="match status" value="1"/>
</dbReference>
<keyword evidence="6 9" id="KW-0472">Membrane</keyword>
<dbReference type="EMBL" id="LGRB01000013">
    <property type="protein sequence ID" value="OCT47820.1"/>
    <property type="molecule type" value="Genomic_DNA"/>
</dbReference>
<evidence type="ECO:0000256" key="2">
    <source>
        <dbReference type="ARBA" id="ARBA00010992"/>
    </source>
</evidence>